<dbReference type="NCBIfam" id="TIGR00229">
    <property type="entry name" value="sensory_box"/>
    <property type="match status" value="1"/>
</dbReference>
<reference evidence="13" key="1">
    <citation type="submission" date="2023-07" db="EMBL/GenBank/DDBJ databases">
        <title>Functional and genomic diversity of the sorghum phyllosphere microbiome.</title>
        <authorList>
            <person name="Shade A."/>
        </authorList>
    </citation>
    <scope>NUCLEOTIDE SEQUENCE</scope>
    <source>
        <strain evidence="13">SORGH_AS_0457</strain>
    </source>
</reference>
<evidence type="ECO:0000256" key="9">
    <source>
        <dbReference type="SAM" id="Phobius"/>
    </source>
</evidence>
<evidence type="ECO:0000256" key="5">
    <source>
        <dbReference type="ARBA" id="ARBA00022741"/>
    </source>
</evidence>
<dbReference type="SMART" id="SM00388">
    <property type="entry name" value="HisKA"/>
    <property type="match status" value="1"/>
</dbReference>
<dbReference type="Pfam" id="PF00512">
    <property type="entry name" value="HisKA"/>
    <property type="match status" value="1"/>
</dbReference>
<dbReference type="CDD" id="cd00082">
    <property type="entry name" value="HisKA"/>
    <property type="match status" value="1"/>
</dbReference>
<feature type="domain" description="PAC" evidence="12">
    <location>
        <begin position="192"/>
        <end position="246"/>
    </location>
</feature>
<evidence type="ECO:0000256" key="3">
    <source>
        <dbReference type="ARBA" id="ARBA00022553"/>
    </source>
</evidence>
<dbReference type="Proteomes" id="UP001226084">
    <property type="component" value="Unassembled WGS sequence"/>
</dbReference>
<dbReference type="Gene3D" id="3.30.450.20">
    <property type="entry name" value="PAS domain"/>
    <property type="match status" value="1"/>
</dbReference>
<feature type="transmembrane region" description="Helical" evidence="9">
    <location>
        <begin position="66"/>
        <end position="84"/>
    </location>
</feature>
<dbReference type="AlphaFoldDB" id="A0AAP5AIH1"/>
<name>A0AAP5AIH1_9GAMM</name>
<dbReference type="InterPro" id="IPR001610">
    <property type="entry name" value="PAC"/>
</dbReference>
<proteinExistence type="predicted"/>
<keyword evidence="9" id="KW-1133">Transmembrane helix</keyword>
<dbReference type="Gene3D" id="3.30.565.10">
    <property type="entry name" value="Histidine kinase-like ATPase, C-terminal domain"/>
    <property type="match status" value="1"/>
</dbReference>
<dbReference type="PROSITE" id="PS50112">
    <property type="entry name" value="PAS"/>
    <property type="match status" value="1"/>
</dbReference>
<dbReference type="InterPro" id="IPR036890">
    <property type="entry name" value="HATPase_C_sf"/>
</dbReference>
<dbReference type="CDD" id="cd00130">
    <property type="entry name" value="PAS"/>
    <property type="match status" value="1"/>
</dbReference>
<dbReference type="SUPFAM" id="SSF55785">
    <property type="entry name" value="PYP-like sensor domain (PAS domain)"/>
    <property type="match status" value="1"/>
</dbReference>
<sequence length="486" mass="52130">MVPSSTPTRPRAAAASTLRGRTVFRAAAALLTLGIFLVDVLTTLEGAVAVLYVVAVLLVARTGRRADIVITAVAGIGLTLIAYLDSHGVNHVGAQTFRALVSLAAIVITALLALQYQGAMQRLRGQATLLDLSHDMIFVRDRSGVITFWNRTAAQVYGWSAEESIGRVADVLLSTRYPQAREAVEATLLQLGSWEGTLEQRTRDGAWRVLESRWVIQRDGLGRATGVMETHTDVTERRRAEDAALRAQTELAHATRVATLGELTASLAHEVNQPLMAVVTNGEAGLRWLHRDPPDLHEVEAAITRTVREARRASEIVKRVRAFLAKRSTPREPLDASLLIEDAVRLVQHELNREAVQLHVAVTADLPAVHGDAVQLQQVLVNLLINASQAMAGQANARQLVVEAQPGAPGEVAISIADSGPGIDSAHLDTLFQPFFTTKPDGMGMGLAICRSTAEAHGGRLSVESAPGHGATFRLVLATHPPGARA</sequence>
<keyword evidence="9" id="KW-0472">Membrane</keyword>
<dbReference type="InterPro" id="IPR000014">
    <property type="entry name" value="PAS"/>
</dbReference>
<dbReference type="SUPFAM" id="SSF55874">
    <property type="entry name" value="ATPase domain of HSP90 chaperone/DNA topoisomerase II/histidine kinase"/>
    <property type="match status" value="1"/>
</dbReference>
<dbReference type="EC" id="2.7.13.3" evidence="2"/>
<dbReference type="Pfam" id="PF00989">
    <property type="entry name" value="PAS"/>
    <property type="match status" value="1"/>
</dbReference>
<dbReference type="Gene3D" id="1.10.287.130">
    <property type="match status" value="1"/>
</dbReference>
<keyword evidence="4 13" id="KW-0808">Transferase</keyword>
<evidence type="ECO:0000259" key="12">
    <source>
        <dbReference type="PROSITE" id="PS50113"/>
    </source>
</evidence>
<dbReference type="InterPro" id="IPR013767">
    <property type="entry name" value="PAS_fold"/>
</dbReference>
<dbReference type="InterPro" id="IPR003594">
    <property type="entry name" value="HATPase_dom"/>
</dbReference>
<gene>
    <name evidence="13" type="ORF">QE424_001259</name>
</gene>
<feature type="domain" description="PAS" evidence="11">
    <location>
        <begin position="129"/>
        <end position="188"/>
    </location>
</feature>
<keyword evidence="5" id="KW-0547">Nucleotide-binding</keyword>
<dbReference type="EMBL" id="JAUTAS010000001">
    <property type="protein sequence ID" value="MDQ1108100.1"/>
    <property type="molecule type" value="Genomic_DNA"/>
</dbReference>
<keyword evidence="6 13" id="KW-0418">Kinase</keyword>
<keyword evidence="8" id="KW-0902">Two-component regulatory system</keyword>
<feature type="transmembrane region" description="Helical" evidence="9">
    <location>
        <begin position="26"/>
        <end position="59"/>
    </location>
</feature>
<organism evidence="13 14">
    <name type="scientific">Stenotrophomonas rhizophila</name>
    <dbReference type="NCBI Taxonomy" id="216778"/>
    <lineage>
        <taxon>Bacteria</taxon>
        <taxon>Pseudomonadati</taxon>
        <taxon>Pseudomonadota</taxon>
        <taxon>Gammaproteobacteria</taxon>
        <taxon>Lysobacterales</taxon>
        <taxon>Lysobacteraceae</taxon>
        <taxon>Stenotrophomonas</taxon>
    </lineage>
</organism>
<protein>
    <recommendedName>
        <fullName evidence="2">histidine kinase</fullName>
        <ecNumber evidence="2">2.7.13.3</ecNumber>
    </recommendedName>
</protein>
<evidence type="ECO:0000259" key="11">
    <source>
        <dbReference type="PROSITE" id="PS50112"/>
    </source>
</evidence>
<evidence type="ECO:0000256" key="4">
    <source>
        <dbReference type="ARBA" id="ARBA00022679"/>
    </source>
</evidence>
<dbReference type="PANTHER" id="PTHR43065:SF10">
    <property type="entry name" value="PEROXIDE STRESS-ACTIVATED HISTIDINE KINASE MAK3"/>
    <property type="match status" value="1"/>
</dbReference>
<dbReference type="PROSITE" id="PS50109">
    <property type="entry name" value="HIS_KIN"/>
    <property type="match status" value="1"/>
</dbReference>
<feature type="domain" description="Histidine kinase" evidence="10">
    <location>
        <begin position="266"/>
        <end position="481"/>
    </location>
</feature>
<evidence type="ECO:0000313" key="13">
    <source>
        <dbReference type="EMBL" id="MDQ1108100.1"/>
    </source>
</evidence>
<evidence type="ECO:0000256" key="7">
    <source>
        <dbReference type="ARBA" id="ARBA00022840"/>
    </source>
</evidence>
<dbReference type="PROSITE" id="PS50113">
    <property type="entry name" value="PAC"/>
    <property type="match status" value="1"/>
</dbReference>
<dbReference type="SMART" id="SM00086">
    <property type="entry name" value="PAC"/>
    <property type="match status" value="1"/>
</dbReference>
<dbReference type="InterPro" id="IPR003661">
    <property type="entry name" value="HisK_dim/P_dom"/>
</dbReference>
<dbReference type="GO" id="GO:0006355">
    <property type="term" value="P:regulation of DNA-templated transcription"/>
    <property type="evidence" value="ECO:0007669"/>
    <property type="project" value="InterPro"/>
</dbReference>
<dbReference type="GO" id="GO:0005524">
    <property type="term" value="F:ATP binding"/>
    <property type="evidence" value="ECO:0007669"/>
    <property type="project" value="UniProtKB-KW"/>
</dbReference>
<dbReference type="SMART" id="SM00091">
    <property type="entry name" value="PAS"/>
    <property type="match status" value="1"/>
</dbReference>
<dbReference type="InterPro" id="IPR036097">
    <property type="entry name" value="HisK_dim/P_sf"/>
</dbReference>
<feature type="transmembrane region" description="Helical" evidence="9">
    <location>
        <begin position="96"/>
        <end position="114"/>
    </location>
</feature>
<dbReference type="InterPro" id="IPR035965">
    <property type="entry name" value="PAS-like_dom_sf"/>
</dbReference>
<comment type="catalytic activity">
    <reaction evidence="1">
        <text>ATP + protein L-histidine = ADP + protein N-phospho-L-histidine.</text>
        <dbReference type="EC" id="2.7.13.3"/>
    </reaction>
</comment>
<dbReference type="PANTHER" id="PTHR43065">
    <property type="entry name" value="SENSOR HISTIDINE KINASE"/>
    <property type="match status" value="1"/>
</dbReference>
<keyword evidence="9" id="KW-0812">Transmembrane</keyword>
<evidence type="ECO:0000259" key="10">
    <source>
        <dbReference type="PROSITE" id="PS50109"/>
    </source>
</evidence>
<dbReference type="PRINTS" id="PR00344">
    <property type="entry name" value="BCTRLSENSOR"/>
</dbReference>
<evidence type="ECO:0000256" key="1">
    <source>
        <dbReference type="ARBA" id="ARBA00000085"/>
    </source>
</evidence>
<dbReference type="Pfam" id="PF02518">
    <property type="entry name" value="HATPase_c"/>
    <property type="match status" value="1"/>
</dbReference>
<evidence type="ECO:0000256" key="8">
    <source>
        <dbReference type="ARBA" id="ARBA00023012"/>
    </source>
</evidence>
<evidence type="ECO:0000256" key="6">
    <source>
        <dbReference type="ARBA" id="ARBA00022777"/>
    </source>
</evidence>
<evidence type="ECO:0000256" key="2">
    <source>
        <dbReference type="ARBA" id="ARBA00012438"/>
    </source>
</evidence>
<dbReference type="SMART" id="SM00387">
    <property type="entry name" value="HATPase_c"/>
    <property type="match status" value="1"/>
</dbReference>
<evidence type="ECO:0000313" key="14">
    <source>
        <dbReference type="Proteomes" id="UP001226084"/>
    </source>
</evidence>
<dbReference type="SUPFAM" id="SSF47384">
    <property type="entry name" value="Homodimeric domain of signal transducing histidine kinase"/>
    <property type="match status" value="1"/>
</dbReference>
<keyword evidence="7" id="KW-0067">ATP-binding</keyword>
<dbReference type="InterPro" id="IPR000700">
    <property type="entry name" value="PAS-assoc_C"/>
</dbReference>
<dbReference type="GO" id="GO:0000155">
    <property type="term" value="F:phosphorelay sensor kinase activity"/>
    <property type="evidence" value="ECO:0007669"/>
    <property type="project" value="InterPro"/>
</dbReference>
<dbReference type="InterPro" id="IPR005467">
    <property type="entry name" value="His_kinase_dom"/>
</dbReference>
<keyword evidence="3" id="KW-0597">Phosphoprotein</keyword>
<dbReference type="InterPro" id="IPR004358">
    <property type="entry name" value="Sig_transdc_His_kin-like_C"/>
</dbReference>
<accession>A0AAP5AIH1</accession>
<comment type="caution">
    <text evidence="13">The sequence shown here is derived from an EMBL/GenBank/DDBJ whole genome shotgun (WGS) entry which is preliminary data.</text>
</comment>